<accession>A0A2W4QUI5</accession>
<keyword evidence="2" id="KW-1133">Transmembrane helix</keyword>
<feature type="compositionally biased region" description="Polar residues" evidence="1">
    <location>
        <begin position="117"/>
        <end position="131"/>
    </location>
</feature>
<proteinExistence type="predicted"/>
<evidence type="ECO:0000313" key="3">
    <source>
        <dbReference type="EMBL" id="PZN75522.1"/>
    </source>
</evidence>
<organism evidence="3 4">
    <name type="scientific">Candidatus Methylumidiphilus alinenensis</name>
    <dbReference type="NCBI Taxonomy" id="2202197"/>
    <lineage>
        <taxon>Bacteria</taxon>
        <taxon>Pseudomonadati</taxon>
        <taxon>Pseudomonadota</taxon>
        <taxon>Gammaproteobacteria</taxon>
        <taxon>Methylococcales</taxon>
        <taxon>Candidatus Methylumidiphilus</taxon>
    </lineage>
</organism>
<name>A0A2W4QUI5_9GAMM</name>
<dbReference type="EMBL" id="QJPH01000383">
    <property type="protein sequence ID" value="PZN75522.1"/>
    <property type="molecule type" value="Genomic_DNA"/>
</dbReference>
<feature type="region of interest" description="Disordered" evidence="1">
    <location>
        <begin position="111"/>
        <end position="142"/>
    </location>
</feature>
<gene>
    <name evidence="3" type="ORF">DM484_18630</name>
</gene>
<dbReference type="AlphaFoldDB" id="A0A2W4QUI5"/>
<dbReference type="Proteomes" id="UP000249396">
    <property type="component" value="Unassembled WGS sequence"/>
</dbReference>
<keyword evidence="2" id="KW-0472">Membrane</keyword>
<evidence type="ECO:0000256" key="1">
    <source>
        <dbReference type="SAM" id="MobiDB-lite"/>
    </source>
</evidence>
<feature type="transmembrane region" description="Helical" evidence="2">
    <location>
        <begin position="74"/>
        <end position="92"/>
    </location>
</feature>
<keyword evidence="2" id="KW-0812">Transmembrane</keyword>
<protein>
    <submittedName>
        <fullName evidence="3">Uncharacterized protein</fullName>
    </submittedName>
</protein>
<reference evidence="3 4" key="1">
    <citation type="journal article" date="2018" name="Aquat. Microb. Ecol.">
        <title>Gammaproteobacterial methanotrophs dominate.</title>
        <authorList>
            <person name="Rissanen A.J."/>
            <person name="Saarenheimo J."/>
            <person name="Tiirola M."/>
            <person name="Peura S."/>
            <person name="Aalto S.L."/>
            <person name="Karvinen A."/>
            <person name="Nykanen H."/>
        </authorList>
    </citation>
    <scope>NUCLEOTIDE SEQUENCE [LARGE SCALE GENOMIC DNA]</scope>
    <source>
        <strain evidence="3">AMbin10</strain>
    </source>
</reference>
<comment type="caution">
    <text evidence="3">The sequence shown here is derived from an EMBL/GenBank/DDBJ whole genome shotgun (WGS) entry which is preliminary data.</text>
</comment>
<feature type="transmembrane region" description="Helical" evidence="2">
    <location>
        <begin position="33"/>
        <end position="54"/>
    </location>
</feature>
<evidence type="ECO:0000313" key="4">
    <source>
        <dbReference type="Proteomes" id="UP000249396"/>
    </source>
</evidence>
<evidence type="ECO:0000256" key="2">
    <source>
        <dbReference type="SAM" id="Phobius"/>
    </source>
</evidence>
<sequence length="142" mass="15734">MSNLDKDKVFKLKLAEIDASAEKFDIVFSFLKHIVSVIGFIAAIYFIFSGLRPIFEANPSSISAMAGFVEKFNFSNIFGYILSAFFGTGWAIERTGKKRITSKKAELQNEVEKNDTYRSSSGLTKSGNTPAAITVTGKKRRT</sequence>